<protein>
    <submittedName>
        <fullName evidence="3">DUF4367 domain-containing protein</fullName>
    </submittedName>
</protein>
<dbReference type="EMBL" id="DXEX01000244">
    <property type="protein sequence ID" value="HIX60329.1"/>
    <property type="molecule type" value="Genomic_DNA"/>
</dbReference>
<comment type="caution">
    <text evidence="3">The sequence shown here is derived from an EMBL/GenBank/DDBJ whole genome shotgun (WGS) entry which is preliminary data.</text>
</comment>
<feature type="non-terminal residue" evidence="3">
    <location>
        <position position="360"/>
    </location>
</feature>
<dbReference type="InterPro" id="IPR025377">
    <property type="entry name" value="DUF4367"/>
</dbReference>
<reference evidence="3" key="1">
    <citation type="journal article" date="2021" name="PeerJ">
        <title>Extensive microbial diversity within the chicken gut microbiome revealed by metagenomics and culture.</title>
        <authorList>
            <person name="Gilroy R."/>
            <person name="Ravi A."/>
            <person name="Getino M."/>
            <person name="Pursley I."/>
            <person name="Horton D.L."/>
            <person name="Alikhan N.F."/>
            <person name="Baker D."/>
            <person name="Gharbi K."/>
            <person name="Hall N."/>
            <person name="Watson M."/>
            <person name="Adriaenssens E.M."/>
            <person name="Foster-Nyarko E."/>
            <person name="Jarju S."/>
            <person name="Secka A."/>
            <person name="Antonio M."/>
            <person name="Oren A."/>
            <person name="Chaudhuri R.R."/>
            <person name="La Ragione R."/>
            <person name="Hildebrand F."/>
            <person name="Pallen M.J."/>
        </authorList>
    </citation>
    <scope>NUCLEOTIDE SEQUENCE</scope>
    <source>
        <strain evidence="3">ChiSjej1B19-8411</strain>
    </source>
</reference>
<proteinExistence type="predicted"/>
<evidence type="ECO:0000256" key="1">
    <source>
        <dbReference type="SAM" id="Phobius"/>
    </source>
</evidence>
<keyword evidence="1" id="KW-0472">Membrane</keyword>
<dbReference type="AlphaFoldDB" id="A0A9D1WJG8"/>
<evidence type="ECO:0000313" key="3">
    <source>
        <dbReference type="EMBL" id="HIX60329.1"/>
    </source>
</evidence>
<keyword evidence="1" id="KW-0812">Transmembrane</keyword>
<feature type="transmembrane region" description="Helical" evidence="1">
    <location>
        <begin position="77"/>
        <end position="102"/>
    </location>
</feature>
<dbReference type="Pfam" id="PF14285">
    <property type="entry name" value="DUF4367"/>
    <property type="match status" value="1"/>
</dbReference>
<dbReference type="Proteomes" id="UP000886817">
    <property type="component" value="Unassembled WGS sequence"/>
</dbReference>
<name>A0A9D1WJG8_9FIRM</name>
<evidence type="ECO:0000313" key="4">
    <source>
        <dbReference type="Proteomes" id="UP000886817"/>
    </source>
</evidence>
<keyword evidence="1" id="KW-1133">Transmembrane helix</keyword>
<evidence type="ECO:0000259" key="2">
    <source>
        <dbReference type="Pfam" id="PF14285"/>
    </source>
</evidence>
<gene>
    <name evidence="3" type="ORF">IAA45_11535</name>
</gene>
<reference evidence="3" key="2">
    <citation type="submission" date="2021-04" db="EMBL/GenBank/DDBJ databases">
        <authorList>
            <person name="Gilroy R."/>
        </authorList>
    </citation>
    <scope>NUCLEOTIDE SEQUENCE</scope>
    <source>
        <strain evidence="3">ChiSjej1B19-8411</strain>
    </source>
</reference>
<feature type="domain" description="DUF4367" evidence="2">
    <location>
        <begin position="130"/>
        <end position="245"/>
    </location>
</feature>
<accession>A0A9D1WJG8</accession>
<sequence length="360" mass="40008">MDKSYRESEIRTILQRELSTSPQVEQKIQEAYGYIRKEAAKISRTGTAIHPFPVKSAVSAGPPVPDRGRPARKVRRFLAPVAAAAILLAASVTVVAAINGFFTRATTQNDDAIAYEFQINYELTPYAVTVTPHYIPEGYQESEPGSLRYDKDGLGQNGISLSVITADHLAYDQETLDVSSVRELEHTTINDMEADLITLDYDTERTSRTFDKRIYLFNQAEGFVGVLYGGNDLSMEELTKVAENLEFTVTDQELTYEDTETVQAEQQADADAAALEEQRLQEKWESGVPSGQIYQIGETFTWGTEEDQTSVSVLDAQICDSVSDLPVENFFDYATIQNLLDTDGTLKPYERVSGTIPSYG</sequence>
<organism evidence="3 4">
    <name type="scientific">Candidatus Blautia gallistercoris</name>
    <dbReference type="NCBI Taxonomy" id="2838490"/>
    <lineage>
        <taxon>Bacteria</taxon>
        <taxon>Bacillati</taxon>
        <taxon>Bacillota</taxon>
        <taxon>Clostridia</taxon>
        <taxon>Lachnospirales</taxon>
        <taxon>Lachnospiraceae</taxon>
        <taxon>Blautia</taxon>
    </lineage>
</organism>